<proteinExistence type="predicted"/>
<organism evidence="1 2">
    <name type="scientific">Rhizopogon vinicolor AM-OR11-026</name>
    <dbReference type="NCBI Taxonomy" id="1314800"/>
    <lineage>
        <taxon>Eukaryota</taxon>
        <taxon>Fungi</taxon>
        <taxon>Dikarya</taxon>
        <taxon>Basidiomycota</taxon>
        <taxon>Agaricomycotina</taxon>
        <taxon>Agaricomycetes</taxon>
        <taxon>Agaricomycetidae</taxon>
        <taxon>Boletales</taxon>
        <taxon>Suillineae</taxon>
        <taxon>Rhizopogonaceae</taxon>
        <taxon>Rhizopogon</taxon>
    </lineage>
</organism>
<dbReference type="InParanoid" id="A0A1B7MIV0"/>
<dbReference type="EMBL" id="KV448982">
    <property type="protein sequence ID" value="OAX32531.1"/>
    <property type="molecule type" value="Genomic_DNA"/>
</dbReference>
<evidence type="ECO:0000313" key="2">
    <source>
        <dbReference type="Proteomes" id="UP000092154"/>
    </source>
</evidence>
<reference evidence="1 2" key="1">
    <citation type="submission" date="2016-06" db="EMBL/GenBank/DDBJ databases">
        <title>Comparative genomics of the ectomycorrhizal sister species Rhizopogon vinicolor and Rhizopogon vesiculosus (Basidiomycota: Boletales) reveals a divergence of the mating type B locus.</title>
        <authorList>
            <consortium name="DOE Joint Genome Institute"/>
            <person name="Mujic A.B."/>
            <person name="Kuo A."/>
            <person name="Tritt A."/>
            <person name="Lipzen A."/>
            <person name="Chen C."/>
            <person name="Johnson J."/>
            <person name="Sharma A."/>
            <person name="Barry K."/>
            <person name="Grigoriev I.V."/>
            <person name="Spatafora J.W."/>
        </authorList>
    </citation>
    <scope>NUCLEOTIDE SEQUENCE [LARGE SCALE GENOMIC DNA]</scope>
    <source>
        <strain evidence="1 2">AM-OR11-026</strain>
    </source>
</reference>
<dbReference type="AlphaFoldDB" id="A0A1B7MIV0"/>
<dbReference type="Proteomes" id="UP000092154">
    <property type="component" value="Unassembled WGS sequence"/>
</dbReference>
<protein>
    <submittedName>
        <fullName evidence="1">Uncharacterized protein</fullName>
    </submittedName>
</protein>
<keyword evidence="2" id="KW-1185">Reference proteome</keyword>
<evidence type="ECO:0000313" key="1">
    <source>
        <dbReference type="EMBL" id="OAX32531.1"/>
    </source>
</evidence>
<name>A0A1B7MIV0_9AGAM</name>
<accession>A0A1B7MIV0</accession>
<sequence>MATRIRRCVGNYGFPQAQRSRSMSTRVTSSVSRSLWMHALYLVVVGKSKYCSGTYRRMCSLQQAVILRQMNRRPRLVLHGANKRVQNVILVWRFLASSERLLPLHFNCMLMRAVLHQLACMVSRTSSIGCGHHQTRRRSKRTALWKERR</sequence>
<gene>
    <name evidence="1" type="ORF">K503DRAFT_726912</name>
</gene>